<reference evidence="1 2" key="1">
    <citation type="journal article" date="2019" name="Nat. Ecol. Evol.">
        <title>Megaphylogeny resolves global patterns of mushroom evolution.</title>
        <authorList>
            <person name="Varga T."/>
            <person name="Krizsan K."/>
            <person name="Foldi C."/>
            <person name="Dima B."/>
            <person name="Sanchez-Garcia M."/>
            <person name="Sanchez-Ramirez S."/>
            <person name="Szollosi G.J."/>
            <person name="Szarkandi J.G."/>
            <person name="Papp V."/>
            <person name="Albert L."/>
            <person name="Andreopoulos W."/>
            <person name="Angelini C."/>
            <person name="Antonin V."/>
            <person name="Barry K.W."/>
            <person name="Bougher N.L."/>
            <person name="Buchanan P."/>
            <person name="Buyck B."/>
            <person name="Bense V."/>
            <person name="Catcheside P."/>
            <person name="Chovatia M."/>
            <person name="Cooper J."/>
            <person name="Damon W."/>
            <person name="Desjardin D."/>
            <person name="Finy P."/>
            <person name="Geml J."/>
            <person name="Haridas S."/>
            <person name="Hughes K."/>
            <person name="Justo A."/>
            <person name="Karasinski D."/>
            <person name="Kautmanova I."/>
            <person name="Kiss B."/>
            <person name="Kocsube S."/>
            <person name="Kotiranta H."/>
            <person name="LaButti K.M."/>
            <person name="Lechner B.E."/>
            <person name="Liimatainen K."/>
            <person name="Lipzen A."/>
            <person name="Lukacs Z."/>
            <person name="Mihaltcheva S."/>
            <person name="Morgado L.N."/>
            <person name="Niskanen T."/>
            <person name="Noordeloos M.E."/>
            <person name="Ohm R.A."/>
            <person name="Ortiz-Santana B."/>
            <person name="Ovrebo C."/>
            <person name="Racz N."/>
            <person name="Riley R."/>
            <person name="Savchenko A."/>
            <person name="Shiryaev A."/>
            <person name="Soop K."/>
            <person name="Spirin V."/>
            <person name="Szebenyi C."/>
            <person name="Tomsovsky M."/>
            <person name="Tulloss R.E."/>
            <person name="Uehling J."/>
            <person name="Grigoriev I.V."/>
            <person name="Vagvolgyi C."/>
            <person name="Papp T."/>
            <person name="Martin F.M."/>
            <person name="Miettinen O."/>
            <person name="Hibbett D.S."/>
            <person name="Nagy L.G."/>
        </authorList>
    </citation>
    <scope>NUCLEOTIDE SEQUENCE [LARGE SCALE GENOMIC DNA]</scope>
    <source>
        <strain evidence="1 2">NL-1719</strain>
    </source>
</reference>
<dbReference type="Proteomes" id="UP000308600">
    <property type="component" value="Unassembled WGS sequence"/>
</dbReference>
<accession>A0ACD3AS27</accession>
<keyword evidence="2" id="KW-1185">Reference proteome</keyword>
<sequence>MSDNGRIAASLNDTPTQPDSVVLLNAAISEHAADLLEDAFIPPHEASQYIMTDGSTLESASRNQNEEPTGDSTPTFPSNGRRPWWKRPSPWWLLAVVPLTSIAMSATIAPRIEVYTALACSVHKPDIFNDTYSDSGKHLISWNLDNTLRMTPENSTLQVSLVWVNTPGTHFADKLSDPKKPNLCASDPVVQAEVAKLATFMTASSGTLSCITGAWWGAFSDRHGRLRVMGISVFGLLLTDLNFIFTSSFYQRLPGGYWFLLLGPLTEGVLGGMTGPMAAIHAYIADTASEAERSRSLSLALGLLFTGVAIGPTLGGILIRETGKVIFVFYVTLILHVIYAMMVWFVIPESLSKPSMKQSRIAYRQEIADLSRERQLNPAVGWLVKLKRVFAFLAPLAVFIPVSKTSANPLKRPRRDWTLTLLAIAYGISVTSWGSSTFKFQYAAATFGWTSEELGYWLSLIGVTSAFFLTILLPLVIKLLQLRWPPPTPDATEESESLLPSRPPSAATESTVRPSTAYASESTSSAQPVKTSASDEHHLKRHSLVFDLGLTRVSLLIGAAASLSMGLAPTSLWFTICGVLACFGGGWSPAIQSVALAVYARQGGSETGKLFGALSVLQALGSQIIGPFLYGLVYVNTVATYPRAVFYVTVAAMSLSFILTTFFVRLDALDKTITHVEEASGDTVVNSPTDEGDETGTHGLEETLIVLDEGEVASGSTSSRMKVTTTT</sequence>
<evidence type="ECO:0000313" key="2">
    <source>
        <dbReference type="Proteomes" id="UP000308600"/>
    </source>
</evidence>
<proteinExistence type="predicted"/>
<gene>
    <name evidence="1" type="ORF">BDN72DRAFT_841520</name>
</gene>
<protein>
    <submittedName>
        <fullName evidence="1">MFS general substrate transporter</fullName>
    </submittedName>
</protein>
<organism evidence="1 2">
    <name type="scientific">Pluteus cervinus</name>
    <dbReference type="NCBI Taxonomy" id="181527"/>
    <lineage>
        <taxon>Eukaryota</taxon>
        <taxon>Fungi</taxon>
        <taxon>Dikarya</taxon>
        <taxon>Basidiomycota</taxon>
        <taxon>Agaricomycotina</taxon>
        <taxon>Agaricomycetes</taxon>
        <taxon>Agaricomycetidae</taxon>
        <taxon>Agaricales</taxon>
        <taxon>Pluteineae</taxon>
        <taxon>Pluteaceae</taxon>
        <taxon>Pluteus</taxon>
    </lineage>
</organism>
<evidence type="ECO:0000313" key="1">
    <source>
        <dbReference type="EMBL" id="TFK68620.1"/>
    </source>
</evidence>
<dbReference type="EMBL" id="ML208347">
    <property type="protein sequence ID" value="TFK68620.1"/>
    <property type="molecule type" value="Genomic_DNA"/>
</dbReference>
<name>A0ACD3AS27_9AGAR</name>